<sequence>MSKNNCSFLIVHEADPGRLGLIRALIQSRLPAANLGDSSALLEASFTAAPTESLDLVTAITKLGDVTFELVCLDGADARRWVFVPTLGLGSVAIDQAGNHILGENELLELMRRANHNGLKMERLIRQALLSAWDECLEELREKQLDDAGSARRVG</sequence>
<proteinExistence type="predicted"/>
<organism evidence="1">
    <name type="scientific">freshwater metagenome</name>
    <dbReference type="NCBI Taxonomy" id="449393"/>
    <lineage>
        <taxon>unclassified sequences</taxon>
        <taxon>metagenomes</taxon>
        <taxon>ecological metagenomes</taxon>
    </lineage>
</organism>
<dbReference type="Pfam" id="PF11343">
    <property type="entry name" value="DUF3145"/>
    <property type="match status" value="1"/>
</dbReference>
<gene>
    <name evidence="1" type="ORF">UFOPK1410_00019</name>
</gene>
<accession>A0A6J6AXS3</accession>
<dbReference type="InterPro" id="IPR021491">
    <property type="entry name" value="DUF3145"/>
</dbReference>
<protein>
    <submittedName>
        <fullName evidence="1">Unannotated protein</fullName>
    </submittedName>
</protein>
<dbReference type="EMBL" id="CAEZSH010000001">
    <property type="protein sequence ID" value="CAB4530829.1"/>
    <property type="molecule type" value="Genomic_DNA"/>
</dbReference>
<name>A0A6J6AXS3_9ZZZZ</name>
<evidence type="ECO:0000313" key="1">
    <source>
        <dbReference type="EMBL" id="CAB4530829.1"/>
    </source>
</evidence>
<dbReference type="AlphaFoldDB" id="A0A6J6AXS3"/>
<reference evidence="1" key="1">
    <citation type="submission" date="2020-05" db="EMBL/GenBank/DDBJ databases">
        <authorList>
            <person name="Chiriac C."/>
            <person name="Salcher M."/>
            <person name="Ghai R."/>
            <person name="Kavagutti S V."/>
        </authorList>
    </citation>
    <scope>NUCLEOTIDE SEQUENCE</scope>
</reference>